<sequence>MTESEIRTLWETEHPIYEAWGDYVRNQLMMQLSEVLAQQDPPGKVSEFLKLQVQPRLKDAKSLIDKALFRDKKYGDPYAEITDKVGMRFVVLLSSHIRLVEQAILDDQDWEGSKDRDYEEERRARPLEFAYQSLHYVVRAARDIIHGNVTVPKGTPCELQIRTLLQHAHSELTHDTIYKPKKAASPEINRTVAKSMALIEAADDFFELVMRDLQSASKPVRDAIDALNRAYIHHIGIRPEAEKSNVVVLDAFSEQIPADLISRIDSLILSKGYILERIKSRFDTHHLFRQPVILFAYHMAVSRPAEVKDIWPLTNEDLKLVFLDLGISYDNV</sequence>
<dbReference type="GO" id="GO:0016301">
    <property type="term" value="F:kinase activity"/>
    <property type="evidence" value="ECO:0007669"/>
    <property type="project" value="UniProtKB-KW"/>
</dbReference>
<organism evidence="2 3">
    <name type="scientific">Novimethylophilus kurashikiensis</name>
    <dbReference type="NCBI Taxonomy" id="1825523"/>
    <lineage>
        <taxon>Bacteria</taxon>
        <taxon>Pseudomonadati</taxon>
        <taxon>Pseudomonadota</taxon>
        <taxon>Betaproteobacteria</taxon>
        <taxon>Nitrosomonadales</taxon>
        <taxon>Methylophilaceae</taxon>
        <taxon>Novimethylophilus</taxon>
    </lineage>
</organism>
<comment type="caution">
    <text evidence="2">The sequence shown here is derived from an EMBL/GenBank/DDBJ whole genome shotgun (WGS) entry which is preliminary data.</text>
</comment>
<dbReference type="InterPro" id="IPR007685">
    <property type="entry name" value="RelA_SpoT"/>
</dbReference>
<gene>
    <name evidence="2" type="ORF">NMK_2513</name>
</gene>
<dbReference type="SUPFAM" id="SSF81301">
    <property type="entry name" value="Nucleotidyltransferase"/>
    <property type="match status" value="1"/>
</dbReference>
<dbReference type="AlphaFoldDB" id="A0A2R5F9J7"/>
<keyword evidence="2" id="KW-0808">Transferase</keyword>
<dbReference type="OrthoDB" id="9789634at2"/>
<evidence type="ECO:0000313" key="2">
    <source>
        <dbReference type="EMBL" id="GBG14912.1"/>
    </source>
</evidence>
<dbReference type="Proteomes" id="UP000245081">
    <property type="component" value="Unassembled WGS sequence"/>
</dbReference>
<keyword evidence="2" id="KW-0418">Kinase</keyword>
<dbReference type="InterPro" id="IPR043519">
    <property type="entry name" value="NT_sf"/>
</dbReference>
<protein>
    <submittedName>
        <fullName evidence="2">GTP pyrophosphokinase</fullName>
    </submittedName>
</protein>
<evidence type="ECO:0000259" key="1">
    <source>
        <dbReference type="SMART" id="SM00954"/>
    </source>
</evidence>
<dbReference type="CDD" id="cd05399">
    <property type="entry name" value="NT_Rel-Spo_like"/>
    <property type="match status" value="1"/>
</dbReference>
<accession>A0A2R5F9J7</accession>
<proteinExistence type="predicted"/>
<dbReference type="PANTHER" id="PTHR41773">
    <property type="entry name" value="GTP PYROPHOSPHATASE-RELATED"/>
    <property type="match status" value="1"/>
</dbReference>
<feature type="domain" description="RelA/SpoT" evidence="1">
    <location>
        <begin position="55"/>
        <end position="184"/>
    </location>
</feature>
<dbReference type="GO" id="GO:0015969">
    <property type="term" value="P:guanosine tetraphosphate metabolic process"/>
    <property type="evidence" value="ECO:0007669"/>
    <property type="project" value="InterPro"/>
</dbReference>
<evidence type="ECO:0000313" key="3">
    <source>
        <dbReference type="Proteomes" id="UP000245081"/>
    </source>
</evidence>
<reference evidence="2 3" key="1">
    <citation type="journal article" date="2018" name="Environ. Microbiol.">
        <title>Isolation and genomic characterization of Novimethylophilus kurashikiensis gen. nov. sp. nov., a new lanthanide-dependent methylotrophic species of Methylophilaceae.</title>
        <authorList>
            <person name="Lv H."/>
            <person name="Sahin N."/>
            <person name="Tani A."/>
        </authorList>
    </citation>
    <scope>NUCLEOTIDE SEQUENCE [LARGE SCALE GENOMIC DNA]</scope>
    <source>
        <strain evidence="2 3">La2-4</strain>
    </source>
</reference>
<dbReference type="EMBL" id="BDOQ01000012">
    <property type="protein sequence ID" value="GBG14912.1"/>
    <property type="molecule type" value="Genomic_DNA"/>
</dbReference>
<dbReference type="Pfam" id="PF04607">
    <property type="entry name" value="RelA_SpoT"/>
    <property type="match status" value="1"/>
</dbReference>
<dbReference type="PANTHER" id="PTHR41773:SF1">
    <property type="entry name" value="RELA_SPOT DOMAIN-CONTAINING PROTEIN"/>
    <property type="match status" value="1"/>
</dbReference>
<keyword evidence="3" id="KW-1185">Reference proteome</keyword>
<dbReference type="SMART" id="SM00954">
    <property type="entry name" value="RelA_SpoT"/>
    <property type="match status" value="1"/>
</dbReference>
<dbReference type="Gene3D" id="3.30.460.10">
    <property type="entry name" value="Beta Polymerase, domain 2"/>
    <property type="match status" value="1"/>
</dbReference>
<dbReference type="RefSeq" id="WP_109016092.1">
    <property type="nucleotide sequence ID" value="NZ_BDOQ01000012.1"/>
</dbReference>
<name>A0A2R5F9J7_9PROT</name>